<dbReference type="InterPro" id="IPR036188">
    <property type="entry name" value="FAD/NAD-bd_sf"/>
</dbReference>
<dbReference type="PANTHER" id="PTHR13847">
    <property type="entry name" value="SARCOSINE DEHYDROGENASE-RELATED"/>
    <property type="match status" value="1"/>
</dbReference>
<dbReference type="PANTHER" id="PTHR13847:SF260">
    <property type="entry name" value="FAD DEPENDENT OXIDOREDUCTASE DOMAIN-CONTAINING PROTEIN"/>
    <property type="match status" value="1"/>
</dbReference>
<dbReference type="InParanoid" id="D8QK22"/>
<dbReference type="Proteomes" id="UP000007431">
    <property type="component" value="Unassembled WGS sequence"/>
</dbReference>
<dbReference type="GO" id="GO:0005737">
    <property type="term" value="C:cytoplasm"/>
    <property type="evidence" value="ECO:0007669"/>
    <property type="project" value="TreeGrafter"/>
</dbReference>
<feature type="domain" description="FAD dependent oxidoreductase" evidence="1">
    <location>
        <begin position="62"/>
        <end position="441"/>
    </location>
</feature>
<dbReference type="Gene3D" id="3.50.50.60">
    <property type="entry name" value="FAD/NAD(P)-binding domain"/>
    <property type="match status" value="1"/>
</dbReference>
<dbReference type="AlphaFoldDB" id="D8QK22"/>
<name>D8QK22_SCHCM</name>
<dbReference type="InterPro" id="IPR006076">
    <property type="entry name" value="FAD-dep_OxRdtase"/>
</dbReference>
<sequence length="477" mass="51185">MSVLNYFFGSKTAAAEDAKPAALQVNGLPLAKGMSLSQWLQNVRSNPLLDHRTTEALPETADVVIIGGGISGATTALALLQSQTPPKSIVMLEARELCSGATGRNAGHCKPDQVRGVAMWTRIYSRSTVARIPEVPEEVWNGAGTQGAPSRTLDVPVTDEVAEATAKIFEACKAAGGPTDKVEVITDKAEAVKRSRIKSACAVYAWDASTLYPWKLVAHVIKRCLSMGLNLQTWTPALSVAPSSSSPDQWTVTTERGTITTPTVVHCTNAYAGAILPEFAPVIQPRPHMCNRAVPPRAWSGSGALQNSYGVLLPNGALFSINPRCTADGVVLFGGSNPGQGELEKYVDEKPERRTCDGLSNFEPVTRPVREFTQNEFEGWGTEFAPGEGYDYSWSGIIGDTADGVPYVGPVPGKKGQWICAGHNGHGMARVFTCGPALAKLIQGAEWADINLPEVFQITEERLARLQAGEKNFKHRM</sequence>
<evidence type="ECO:0000313" key="3">
    <source>
        <dbReference type="Proteomes" id="UP000007431"/>
    </source>
</evidence>
<evidence type="ECO:0000313" key="2">
    <source>
        <dbReference type="EMBL" id="EFI91907.1"/>
    </source>
</evidence>
<accession>D8QK22</accession>
<protein>
    <recommendedName>
        <fullName evidence="1">FAD dependent oxidoreductase domain-containing protein</fullName>
    </recommendedName>
</protein>
<dbReference type="Gene3D" id="3.30.9.10">
    <property type="entry name" value="D-Amino Acid Oxidase, subunit A, domain 2"/>
    <property type="match status" value="1"/>
</dbReference>
<dbReference type="OMA" id="AQACYAW"/>
<dbReference type="GeneID" id="9593510"/>
<dbReference type="STRING" id="578458.D8QK22"/>
<dbReference type="RefSeq" id="XP_003026810.1">
    <property type="nucleotide sequence ID" value="XM_003026764.1"/>
</dbReference>
<dbReference type="SUPFAM" id="SSF51905">
    <property type="entry name" value="FAD/NAD(P)-binding domain"/>
    <property type="match status" value="1"/>
</dbReference>
<reference evidence="2 3" key="1">
    <citation type="journal article" date="2010" name="Nat. Biotechnol.">
        <title>Genome sequence of the model mushroom Schizophyllum commune.</title>
        <authorList>
            <person name="Ohm R.A."/>
            <person name="de Jong J.F."/>
            <person name="Lugones L.G."/>
            <person name="Aerts A."/>
            <person name="Kothe E."/>
            <person name="Stajich J.E."/>
            <person name="de Vries R.P."/>
            <person name="Record E."/>
            <person name="Levasseur A."/>
            <person name="Baker S.E."/>
            <person name="Bartholomew K.A."/>
            <person name="Coutinho P.M."/>
            <person name="Erdmann S."/>
            <person name="Fowler T.J."/>
            <person name="Gathman A.C."/>
            <person name="Lombard V."/>
            <person name="Henrissat B."/>
            <person name="Knabe N."/>
            <person name="Kuees U."/>
            <person name="Lilly W.W."/>
            <person name="Lindquist E."/>
            <person name="Lucas S."/>
            <person name="Magnuson J.K."/>
            <person name="Piumi F."/>
            <person name="Raudaskoski M."/>
            <person name="Salamov A."/>
            <person name="Schmutz J."/>
            <person name="Schwarze F.W.M.R."/>
            <person name="vanKuyk P.A."/>
            <person name="Horton J.S."/>
            <person name="Grigoriev I.V."/>
            <person name="Woesten H.A.B."/>
        </authorList>
    </citation>
    <scope>NUCLEOTIDE SEQUENCE [LARGE SCALE GENOMIC DNA]</scope>
    <source>
        <strain evidence="3">H4-8 / FGSC 9210</strain>
    </source>
</reference>
<gene>
    <name evidence="2" type="ORF">SCHCODRAFT_61868</name>
</gene>
<proteinExistence type="predicted"/>
<evidence type="ECO:0000259" key="1">
    <source>
        <dbReference type="Pfam" id="PF01266"/>
    </source>
</evidence>
<dbReference type="HOGENOM" id="CLU_022730_0_1_1"/>
<dbReference type="eggNOG" id="ENOG502RKA1">
    <property type="taxonomic scope" value="Eukaryota"/>
</dbReference>
<dbReference type="KEGG" id="scm:SCHCO_061868"/>
<keyword evidence="3" id="KW-1185">Reference proteome</keyword>
<dbReference type="VEuPathDB" id="FungiDB:SCHCODRAFT_061868"/>
<dbReference type="EMBL" id="GL377315">
    <property type="protein sequence ID" value="EFI91907.1"/>
    <property type="molecule type" value="Genomic_DNA"/>
</dbReference>
<dbReference type="Pfam" id="PF01266">
    <property type="entry name" value="DAO"/>
    <property type="match status" value="1"/>
</dbReference>
<organism evidence="3">
    <name type="scientific">Schizophyllum commune (strain H4-8 / FGSC 9210)</name>
    <name type="common">Split gill fungus</name>
    <dbReference type="NCBI Taxonomy" id="578458"/>
    <lineage>
        <taxon>Eukaryota</taxon>
        <taxon>Fungi</taxon>
        <taxon>Dikarya</taxon>
        <taxon>Basidiomycota</taxon>
        <taxon>Agaricomycotina</taxon>
        <taxon>Agaricomycetes</taxon>
        <taxon>Agaricomycetidae</taxon>
        <taxon>Agaricales</taxon>
        <taxon>Schizophyllaceae</taxon>
        <taxon>Schizophyllum</taxon>
    </lineage>
</organism>
<dbReference type="OrthoDB" id="429143at2759"/>